<feature type="cross-link" description="Pyrroloquinoline quinone (Glu-Tyr)" evidence="5">
    <location>
        <begin position="16"/>
        <end position="20"/>
    </location>
</feature>
<sequence length="24" mass="2870">MTWQTPQACDFRFGFEITMYVAAR</sequence>
<comment type="similarity">
    <text evidence="2 5">Belongs to the PqqA family.</text>
</comment>
<comment type="function">
    <text evidence="5">Required for coenzyme pyrroloquinoline quinone (PQQ) biosynthesis. PQQ is probably formed by cross-linking a specific glutamate to a specific tyrosine residue and excising these residues from the peptide.</text>
</comment>
<dbReference type="Pfam" id="PF08042">
    <property type="entry name" value="PqqA"/>
    <property type="match status" value="1"/>
</dbReference>
<comment type="pathway">
    <text evidence="1 5">Cofactor biosynthesis; pyrroloquinoline quinone biosynthesis.</text>
</comment>
<evidence type="ECO:0000256" key="4">
    <source>
        <dbReference type="ARBA" id="ARBA00022905"/>
    </source>
</evidence>
<evidence type="ECO:0000313" key="7">
    <source>
        <dbReference type="Proteomes" id="UP000608513"/>
    </source>
</evidence>
<keyword evidence="7" id="KW-1185">Reference proteome</keyword>
<evidence type="ECO:0000256" key="3">
    <source>
        <dbReference type="ARBA" id="ARBA00015086"/>
    </source>
</evidence>
<accession>A0A923MT85</accession>
<name>A0A923MT85_9BURK</name>
<dbReference type="RefSeq" id="WP_187077530.1">
    <property type="nucleotide sequence ID" value="NZ_JACORT010000007.1"/>
</dbReference>
<evidence type="ECO:0000256" key="2">
    <source>
        <dbReference type="ARBA" id="ARBA00009325"/>
    </source>
</evidence>
<comment type="caution">
    <text evidence="6">The sequence shown here is derived from an EMBL/GenBank/DDBJ whole genome shotgun (WGS) entry which is preliminary data.</text>
</comment>
<dbReference type="AlphaFoldDB" id="A0A923MT85"/>
<evidence type="ECO:0000313" key="6">
    <source>
        <dbReference type="EMBL" id="MBC5784755.1"/>
    </source>
</evidence>
<dbReference type="HAMAP" id="MF_00656">
    <property type="entry name" value="PQQ_syn_PqqA"/>
    <property type="match status" value="1"/>
</dbReference>
<dbReference type="InterPro" id="IPR011725">
    <property type="entry name" value="PQQ_synth_PqqA"/>
</dbReference>
<evidence type="ECO:0000256" key="5">
    <source>
        <dbReference type="HAMAP-Rule" id="MF_00656"/>
    </source>
</evidence>
<dbReference type="NCBIfam" id="TIGR02107">
    <property type="entry name" value="PQQ_syn_pqqA"/>
    <property type="match status" value="1"/>
</dbReference>
<gene>
    <name evidence="5 6" type="primary">pqqA</name>
    <name evidence="6" type="ORF">H8N03_17530</name>
</gene>
<keyword evidence="4 5" id="KW-0884">PQQ biosynthesis</keyword>
<reference evidence="6" key="1">
    <citation type="submission" date="2020-08" db="EMBL/GenBank/DDBJ databases">
        <title>Ramlibacter sp. USB13 16S ribosomal RNA gene genome sequencing and assembly.</title>
        <authorList>
            <person name="Kang M."/>
        </authorList>
    </citation>
    <scope>NUCLEOTIDE SEQUENCE</scope>
    <source>
        <strain evidence="6">USB13</strain>
    </source>
</reference>
<dbReference type="GO" id="GO:0018189">
    <property type="term" value="P:pyrroloquinoline quinone biosynthetic process"/>
    <property type="evidence" value="ECO:0007669"/>
    <property type="project" value="UniProtKB-UniRule"/>
</dbReference>
<protein>
    <recommendedName>
        <fullName evidence="3 5">Coenzyme PQQ synthesis protein A</fullName>
    </recommendedName>
    <alternativeName>
        <fullName evidence="5">Pyrroloquinoline quinone biosynthesis protein A</fullName>
    </alternativeName>
</protein>
<organism evidence="6 7">
    <name type="scientific">Ramlibacter cellulosilyticus</name>
    <dbReference type="NCBI Taxonomy" id="2764187"/>
    <lineage>
        <taxon>Bacteria</taxon>
        <taxon>Pseudomonadati</taxon>
        <taxon>Pseudomonadota</taxon>
        <taxon>Betaproteobacteria</taxon>
        <taxon>Burkholderiales</taxon>
        <taxon>Comamonadaceae</taxon>
        <taxon>Ramlibacter</taxon>
    </lineage>
</organism>
<dbReference type="EMBL" id="JACORT010000007">
    <property type="protein sequence ID" value="MBC5784755.1"/>
    <property type="molecule type" value="Genomic_DNA"/>
</dbReference>
<proteinExistence type="inferred from homology"/>
<dbReference type="Proteomes" id="UP000608513">
    <property type="component" value="Unassembled WGS sequence"/>
</dbReference>
<evidence type="ECO:0000256" key="1">
    <source>
        <dbReference type="ARBA" id="ARBA00004886"/>
    </source>
</evidence>